<dbReference type="PROSITE" id="PS00141">
    <property type="entry name" value="ASP_PROTEASE"/>
    <property type="match status" value="1"/>
</dbReference>
<dbReference type="PROSITE" id="PS51767">
    <property type="entry name" value="PEPTIDASE_A1"/>
    <property type="match status" value="1"/>
</dbReference>
<dbReference type="OrthoDB" id="630709at2759"/>
<evidence type="ECO:0000313" key="3">
    <source>
        <dbReference type="EMBL" id="MQM12463.1"/>
    </source>
</evidence>
<sequence length="206" mass="22422">MSTLLHAFHGKNSLKVVHRLGPCSPSGDGGQLMSDEEILGQDAERVAYFQKRMRVVNKAAANLSGDPMEGSLDVTLPARTGAPFGSGSYVVTIGLGTPRVEQTVVFDSGSSLCWVQCKPCQSCYSQKEPIFDPVLSRTYRKVGCNDEACTPLHPMGRGCSNHTCTYCKRRSRPCYVDVVSRPCICMHGERLPESDCSTAMHADAWA</sequence>
<dbReference type="InterPro" id="IPR001969">
    <property type="entry name" value="Aspartic_peptidase_AS"/>
</dbReference>
<dbReference type="Proteomes" id="UP000652761">
    <property type="component" value="Unassembled WGS sequence"/>
</dbReference>
<dbReference type="CDD" id="cd05471">
    <property type="entry name" value="pepsin_like"/>
    <property type="match status" value="1"/>
</dbReference>
<dbReference type="Gene3D" id="2.40.70.10">
    <property type="entry name" value="Acid Proteases"/>
    <property type="match status" value="1"/>
</dbReference>
<organism evidence="3 4">
    <name type="scientific">Colocasia esculenta</name>
    <name type="common">Wild taro</name>
    <name type="synonym">Arum esculentum</name>
    <dbReference type="NCBI Taxonomy" id="4460"/>
    <lineage>
        <taxon>Eukaryota</taxon>
        <taxon>Viridiplantae</taxon>
        <taxon>Streptophyta</taxon>
        <taxon>Embryophyta</taxon>
        <taxon>Tracheophyta</taxon>
        <taxon>Spermatophyta</taxon>
        <taxon>Magnoliopsida</taxon>
        <taxon>Liliopsida</taxon>
        <taxon>Araceae</taxon>
        <taxon>Aroideae</taxon>
        <taxon>Colocasieae</taxon>
        <taxon>Colocasia</taxon>
    </lineage>
</organism>
<accession>A0A843WLW0</accession>
<protein>
    <recommendedName>
        <fullName evidence="2">Peptidase A1 domain-containing protein</fullName>
    </recommendedName>
</protein>
<evidence type="ECO:0000313" key="4">
    <source>
        <dbReference type="Proteomes" id="UP000652761"/>
    </source>
</evidence>
<dbReference type="InterPro" id="IPR034164">
    <property type="entry name" value="Pepsin-like_dom"/>
</dbReference>
<evidence type="ECO:0000259" key="2">
    <source>
        <dbReference type="PROSITE" id="PS51767"/>
    </source>
</evidence>
<dbReference type="GO" id="GO:0006508">
    <property type="term" value="P:proteolysis"/>
    <property type="evidence" value="ECO:0007669"/>
    <property type="project" value="InterPro"/>
</dbReference>
<keyword evidence="4" id="KW-1185">Reference proteome</keyword>
<proteinExistence type="inferred from homology"/>
<dbReference type="Pfam" id="PF14543">
    <property type="entry name" value="TAXi_N"/>
    <property type="match status" value="1"/>
</dbReference>
<dbReference type="GO" id="GO:0004190">
    <property type="term" value="F:aspartic-type endopeptidase activity"/>
    <property type="evidence" value="ECO:0007669"/>
    <property type="project" value="InterPro"/>
</dbReference>
<reference evidence="3" key="1">
    <citation type="submission" date="2017-07" db="EMBL/GenBank/DDBJ databases">
        <title>Taro Niue Genome Assembly and Annotation.</title>
        <authorList>
            <person name="Atibalentja N."/>
            <person name="Keating K."/>
            <person name="Fields C.J."/>
        </authorList>
    </citation>
    <scope>NUCLEOTIDE SEQUENCE</scope>
    <source>
        <strain evidence="3">Niue_2</strain>
        <tissue evidence="3">Leaf</tissue>
    </source>
</reference>
<comment type="similarity">
    <text evidence="1">Belongs to the peptidase A1 family.</text>
</comment>
<dbReference type="InterPro" id="IPR021109">
    <property type="entry name" value="Peptidase_aspartic_dom_sf"/>
</dbReference>
<dbReference type="SUPFAM" id="SSF50630">
    <property type="entry name" value="Acid proteases"/>
    <property type="match status" value="1"/>
</dbReference>
<name>A0A843WLW0_COLES</name>
<dbReference type="InterPro" id="IPR033121">
    <property type="entry name" value="PEPTIDASE_A1"/>
</dbReference>
<dbReference type="PANTHER" id="PTHR13683">
    <property type="entry name" value="ASPARTYL PROTEASES"/>
    <property type="match status" value="1"/>
</dbReference>
<comment type="caution">
    <text evidence="3">The sequence shown here is derived from an EMBL/GenBank/DDBJ whole genome shotgun (WGS) entry which is preliminary data.</text>
</comment>
<gene>
    <name evidence="3" type="ORF">Taro_045378</name>
</gene>
<dbReference type="PANTHER" id="PTHR13683:SF750">
    <property type="entry name" value="ASPARTYL PROTEASE AED1"/>
    <property type="match status" value="1"/>
</dbReference>
<dbReference type="EMBL" id="NMUH01005323">
    <property type="protein sequence ID" value="MQM12463.1"/>
    <property type="molecule type" value="Genomic_DNA"/>
</dbReference>
<dbReference type="InterPro" id="IPR001461">
    <property type="entry name" value="Aspartic_peptidase_A1"/>
</dbReference>
<feature type="domain" description="Peptidase A1" evidence="2">
    <location>
        <begin position="89"/>
        <end position="206"/>
    </location>
</feature>
<dbReference type="InterPro" id="IPR032861">
    <property type="entry name" value="TAXi_N"/>
</dbReference>
<dbReference type="AlphaFoldDB" id="A0A843WLW0"/>
<evidence type="ECO:0000256" key="1">
    <source>
        <dbReference type="ARBA" id="ARBA00007447"/>
    </source>
</evidence>